<feature type="transmembrane region" description="Helical" evidence="2">
    <location>
        <begin position="238"/>
        <end position="257"/>
    </location>
</feature>
<name>A0A6J7FPW0_9ZZZZ</name>
<evidence type="ECO:0000256" key="1">
    <source>
        <dbReference type="SAM" id="MobiDB-lite"/>
    </source>
</evidence>
<gene>
    <name evidence="4" type="ORF">UFOPK3516_00555</name>
</gene>
<dbReference type="InterPro" id="IPR048389">
    <property type="entry name" value="YciQ-like_C"/>
</dbReference>
<reference evidence="4" key="1">
    <citation type="submission" date="2020-05" db="EMBL/GenBank/DDBJ databases">
        <authorList>
            <person name="Chiriac C."/>
            <person name="Salcher M."/>
            <person name="Ghai R."/>
            <person name="Kavagutti S V."/>
        </authorList>
    </citation>
    <scope>NUCLEOTIDE SEQUENCE</scope>
</reference>
<accession>A0A6J7FPW0</accession>
<proteinExistence type="predicted"/>
<feature type="transmembrane region" description="Helical" evidence="2">
    <location>
        <begin position="210"/>
        <end position="226"/>
    </location>
</feature>
<dbReference type="EMBL" id="CAFBMB010000028">
    <property type="protein sequence ID" value="CAB4893593.1"/>
    <property type="molecule type" value="Genomic_DNA"/>
</dbReference>
<sequence>MSQQVNAAGDTVLTFGATGLMPYENLSLAVGFDAATFVMPTTSLFSDPAGWFFLLSALLFYAAIVLSIVLRVTRWRNHRGRGIIIAEYAADPDMTPLVAANIMKKPRRAVAAALVDLAVRGLMMISPGGGGSGRREQFLLERQKTSSLAAADANFVNAFFGEGGTAFDPVSTTTADSARGSRLAALRRTVGRDMLTSGLRERKGSGMRRIMGAVIIFTLVALWWTGLSVSDAGLGGDFTSWALGLSWLFVIAGLVVVRPAAPLTEKGALERDKLLGLREYIRLAEADRLRVLQSPKGAVRVPVKADSAKQMVKLTERVLPYAILFGLEREWADVLAKTYDQANTSPTWYSGNDAFAALVFSQSVVSLSSSVATSWASSNSSSSFGGSGGGGFSGGGGGGGGGGGV</sequence>
<keyword evidence="2" id="KW-1133">Transmembrane helix</keyword>
<evidence type="ECO:0000259" key="3">
    <source>
        <dbReference type="Pfam" id="PF20990"/>
    </source>
</evidence>
<evidence type="ECO:0000313" key="4">
    <source>
        <dbReference type="EMBL" id="CAB4893593.1"/>
    </source>
</evidence>
<keyword evidence="2" id="KW-0472">Membrane</keyword>
<organism evidence="4">
    <name type="scientific">freshwater metagenome</name>
    <dbReference type="NCBI Taxonomy" id="449393"/>
    <lineage>
        <taxon>unclassified sequences</taxon>
        <taxon>metagenomes</taxon>
        <taxon>ecological metagenomes</taxon>
    </lineage>
</organism>
<feature type="compositionally biased region" description="Gly residues" evidence="1">
    <location>
        <begin position="385"/>
        <end position="405"/>
    </location>
</feature>
<dbReference type="AlphaFoldDB" id="A0A6J7FPW0"/>
<feature type="region of interest" description="Disordered" evidence="1">
    <location>
        <begin position="379"/>
        <end position="405"/>
    </location>
</feature>
<protein>
    <submittedName>
        <fullName evidence="4">Unannotated protein</fullName>
    </submittedName>
</protein>
<feature type="transmembrane region" description="Helical" evidence="2">
    <location>
        <begin position="49"/>
        <end position="72"/>
    </location>
</feature>
<keyword evidence="2" id="KW-0812">Transmembrane</keyword>
<evidence type="ECO:0000256" key="2">
    <source>
        <dbReference type="SAM" id="Phobius"/>
    </source>
</evidence>
<dbReference type="Pfam" id="PF20990">
    <property type="entry name" value="DUF2207_C"/>
    <property type="match status" value="1"/>
</dbReference>
<feature type="domain" description="Predicted membrane protein YciQ-like C-terminal" evidence="3">
    <location>
        <begin position="87"/>
        <end position="334"/>
    </location>
</feature>